<proteinExistence type="inferred from homology"/>
<feature type="transmembrane region" description="Helical" evidence="10">
    <location>
        <begin position="138"/>
        <end position="160"/>
    </location>
</feature>
<evidence type="ECO:0000256" key="2">
    <source>
        <dbReference type="ARBA" id="ARBA00005985"/>
    </source>
</evidence>
<dbReference type="Proteomes" id="UP000087766">
    <property type="component" value="Chromosome 8"/>
</dbReference>
<feature type="transmembrane region" description="Helical" evidence="10">
    <location>
        <begin position="347"/>
        <end position="365"/>
    </location>
</feature>
<dbReference type="STRING" id="3916.A0A1S3V082"/>
<evidence type="ECO:0000313" key="11">
    <source>
        <dbReference type="Proteomes" id="UP000087766"/>
    </source>
</evidence>
<evidence type="ECO:0000256" key="6">
    <source>
        <dbReference type="ARBA" id="ARBA00022692"/>
    </source>
</evidence>
<evidence type="ECO:0000256" key="10">
    <source>
        <dbReference type="SAM" id="Phobius"/>
    </source>
</evidence>
<feature type="transmembrane region" description="Helical" evidence="10">
    <location>
        <begin position="274"/>
        <end position="296"/>
    </location>
</feature>
<feature type="transmembrane region" description="Helical" evidence="10">
    <location>
        <begin position="181"/>
        <end position="207"/>
    </location>
</feature>
<dbReference type="OrthoDB" id="1502398at2759"/>
<evidence type="ECO:0000256" key="9">
    <source>
        <dbReference type="ARBA" id="ARBA00023136"/>
    </source>
</evidence>
<evidence type="ECO:0000256" key="1">
    <source>
        <dbReference type="ARBA" id="ARBA00004508"/>
    </source>
</evidence>
<keyword evidence="5" id="KW-0808">Transferase</keyword>
<feature type="transmembrane region" description="Helical" evidence="10">
    <location>
        <begin position="377"/>
        <end position="397"/>
    </location>
</feature>
<evidence type="ECO:0000256" key="5">
    <source>
        <dbReference type="ARBA" id="ARBA00022679"/>
    </source>
</evidence>
<feature type="transmembrane region" description="Helical" evidence="10">
    <location>
        <begin position="322"/>
        <end position="341"/>
    </location>
</feature>
<accession>A0A1S3V082</accession>
<comment type="similarity">
    <text evidence="2">Belongs to the UbiA prenyltransferase family.</text>
</comment>
<keyword evidence="4" id="KW-0934">Plastid</keyword>
<feature type="transmembrane region" description="Helical" evidence="10">
    <location>
        <begin position="97"/>
        <end position="118"/>
    </location>
</feature>
<dbReference type="Gene3D" id="1.10.357.140">
    <property type="entry name" value="UbiA prenyltransferase"/>
    <property type="match status" value="1"/>
</dbReference>
<evidence type="ECO:0000256" key="7">
    <source>
        <dbReference type="ARBA" id="ARBA00022946"/>
    </source>
</evidence>
<reference evidence="11" key="1">
    <citation type="journal article" date="2014" name="Nat. Commun.">
        <title>Genome sequence of mungbean and insights into evolution within Vigna species.</title>
        <authorList>
            <person name="Kang Y.J."/>
            <person name="Kim S.K."/>
            <person name="Kim M.Y."/>
            <person name="Lestari P."/>
            <person name="Kim K.H."/>
            <person name="Ha B.K."/>
            <person name="Jun T.H."/>
            <person name="Hwang W.J."/>
            <person name="Lee T."/>
            <person name="Lee J."/>
            <person name="Shim S."/>
            <person name="Yoon M.Y."/>
            <person name="Jang Y.E."/>
            <person name="Han K.S."/>
            <person name="Taeprayoon P."/>
            <person name="Yoon N."/>
            <person name="Somta P."/>
            <person name="Tanya P."/>
            <person name="Kim K.S."/>
            <person name="Gwag J.G."/>
            <person name="Moon J.K."/>
            <person name="Lee Y.H."/>
            <person name="Park B.S."/>
            <person name="Bombarely A."/>
            <person name="Doyle J.J."/>
            <person name="Jackson S.A."/>
            <person name="Schafleitner R."/>
            <person name="Srinives P."/>
            <person name="Varshney R.K."/>
            <person name="Lee S.H."/>
        </authorList>
    </citation>
    <scope>NUCLEOTIDE SEQUENCE [LARGE SCALE GENOMIC DNA]</scope>
    <source>
        <strain evidence="11">cv. VC1973A</strain>
    </source>
</reference>
<organism evidence="11 12">
    <name type="scientific">Vigna radiata var. radiata</name>
    <name type="common">Mung bean</name>
    <name type="synonym">Phaseolus aureus</name>
    <dbReference type="NCBI Taxonomy" id="3916"/>
    <lineage>
        <taxon>Eukaryota</taxon>
        <taxon>Viridiplantae</taxon>
        <taxon>Streptophyta</taxon>
        <taxon>Embryophyta</taxon>
        <taxon>Tracheophyta</taxon>
        <taxon>Spermatophyta</taxon>
        <taxon>Magnoliopsida</taxon>
        <taxon>eudicotyledons</taxon>
        <taxon>Gunneridae</taxon>
        <taxon>Pentapetalae</taxon>
        <taxon>rosids</taxon>
        <taxon>fabids</taxon>
        <taxon>Fabales</taxon>
        <taxon>Fabaceae</taxon>
        <taxon>Papilionoideae</taxon>
        <taxon>50 kb inversion clade</taxon>
        <taxon>NPAAA clade</taxon>
        <taxon>indigoferoid/millettioid clade</taxon>
        <taxon>Phaseoleae</taxon>
        <taxon>Vigna</taxon>
    </lineage>
</organism>
<gene>
    <name evidence="12" type="primary">LOC106770252</name>
</gene>
<reference evidence="12" key="2">
    <citation type="submission" date="2025-08" db="UniProtKB">
        <authorList>
            <consortium name="RefSeq"/>
        </authorList>
    </citation>
    <scope>IDENTIFICATION</scope>
    <source>
        <tissue evidence="12">Leaf</tissue>
    </source>
</reference>
<dbReference type="GO" id="GO:0004659">
    <property type="term" value="F:prenyltransferase activity"/>
    <property type="evidence" value="ECO:0007669"/>
    <property type="project" value="InterPro"/>
</dbReference>
<evidence type="ECO:0000313" key="12">
    <source>
        <dbReference type="RefSeq" id="XP_014511554.1"/>
    </source>
</evidence>
<feature type="transmembrane region" description="Helical" evidence="10">
    <location>
        <begin position="242"/>
        <end position="262"/>
    </location>
</feature>
<dbReference type="KEGG" id="vra:106770252"/>
<dbReference type="GO" id="GO:0031969">
    <property type="term" value="C:chloroplast membrane"/>
    <property type="evidence" value="ECO:0007669"/>
    <property type="project" value="UniProtKB-SubCell"/>
</dbReference>
<comment type="subcellular location">
    <subcellularLocation>
        <location evidence="1">Plastid</location>
        <location evidence="1">Chloroplast membrane</location>
        <topology evidence="1">Multi-pass membrane protein</topology>
    </subcellularLocation>
</comment>
<feature type="transmembrane region" description="Helical" evidence="10">
    <location>
        <begin position="213"/>
        <end position="230"/>
    </location>
</feature>
<evidence type="ECO:0000256" key="3">
    <source>
        <dbReference type="ARBA" id="ARBA00022528"/>
    </source>
</evidence>
<dbReference type="GeneID" id="106770252"/>
<dbReference type="PANTHER" id="PTHR43009">
    <property type="entry name" value="HOMOGENTISATE SOLANESYLTRANSFERASE, CHLOROPLASTIC"/>
    <property type="match status" value="1"/>
</dbReference>
<protein>
    <submittedName>
        <fullName evidence="12">Glycinol 4-dimethylallyltransferase-like</fullName>
    </submittedName>
</protein>
<keyword evidence="7" id="KW-0809">Transit peptide</keyword>
<dbReference type="InterPro" id="IPR044502">
    <property type="entry name" value="AtHST-like"/>
</dbReference>
<sequence length="401" mass="44985">MDSLRAVCSANNACSFITGGNLSRSKLSSNNIYYTSCCDSKASQYKRKTQIEYNVLSFKQSRLNNDYRWIEGKKHVGKAISRQDLDSEAEDSNAKTLLISINKFVVAFFMFCNPYSVIGRTFSTVSASLLVVEKLSDISLLFFIGVLQAMVPLLFMDIYVNGVNQLSDLEIDKINKPYLPLASGQISFTTGAIIVASSLILSFGLAWTIGSWPLIWNVVSCFLLWTAYSINGPLLRWKRHPLLAAICVWATWAVVFPITFFAHMQTFVLKRATIFPRSLVFVIVFMSFYSLGIALFKDIPDIDGDQAYGIQSFAARFGQKRVFWFCVSLFEMAFGIALMAGLTSSSLLVKIVTGLGHAVLAWILWYQAKSVDLTSKASIGSFFMLIWKLLYVAYFLMPLIR</sequence>
<keyword evidence="6 10" id="KW-0812">Transmembrane</keyword>
<dbReference type="NCBIfam" id="NF009525">
    <property type="entry name" value="PRK12887.1"/>
    <property type="match status" value="1"/>
</dbReference>
<dbReference type="PANTHER" id="PTHR43009:SF6">
    <property type="entry name" value="HOMOGENTISATE PHYTYLTRANSFERASE 1, CHLOROPLASTIC"/>
    <property type="match status" value="1"/>
</dbReference>
<evidence type="ECO:0000256" key="8">
    <source>
        <dbReference type="ARBA" id="ARBA00022989"/>
    </source>
</evidence>
<keyword evidence="9 10" id="KW-0472">Membrane</keyword>
<dbReference type="AlphaFoldDB" id="A0A1S3V082"/>
<dbReference type="InterPro" id="IPR000537">
    <property type="entry name" value="UbiA_prenyltransferase"/>
</dbReference>
<evidence type="ECO:0000256" key="4">
    <source>
        <dbReference type="ARBA" id="ARBA00022640"/>
    </source>
</evidence>
<name>A0A1S3V082_VIGRR</name>
<dbReference type="CDD" id="cd13960">
    <property type="entry name" value="PT_UbiA_HPT1"/>
    <property type="match status" value="1"/>
</dbReference>
<keyword evidence="11" id="KW-1185">Reference proteome</keyword>
<dbReference type="InterPro" id="IPR044878">
    <property type="entry name" value="UbiA_sf"/>
</dbReference>
<keyword evidence="8 10" id="KW-1133">Transmembrane helix</keyword>
<keyword evidence="3" id="KW-0150">Chloroplast</keyword>
<dbReference type="RefSeq" id="XP_014511554.1">
    <property type="nucleotide sequence ID" value="XM_014656068.2"/>
</dbReference>
<dbReference type="Gene3D" id="1.20.120.1780">
    <property type="entry name" value="UbiA prenyltransferase"/>
    <property type="match status" value="1"/>
</dbReference>
<dbReference type="Pfam" id="PF01040">
    <property type="entry name" value="UbiA"/>
    <property type="match status" value="1"/>
</dbReference>